<gene>
    <name evidence="2" type="ORF">CCACVL1_19717</name>
</gene>
<dbReference type="GO" id="GO:0003746">
    <property type="term" value="F:translation elongation factor activity"/>
    <property type="evidence" value="ECO:0007669"/>
    <property type="project" value="UniProtKB-KW"/>
</dbReference>
<evidence type="ECO:0000313" key="2">
    <source>
        <dbReference type="EMBL" id="OMO68997.1"/>
    </source>
</evidence>
<name>A0A1R3HF57_COCAP</name>
<accession>A0A1R3HF57</accession>
<keyword evidence="2" id="KW-0251">Elongation factor</keyword>
<dbReference type="AlphaFoldDB" id="A0A1R3HF57"/>
<organism evidence="2 3">
    <name type="scientific">Corchorus capsularis</name>
    <name type="common">Jute</name>
    <dbReference type="NCBI Taxonomy" id="210143"/>
    <lineage>
        <taxon>Eukaryota</taxon>
        <taxon>Viridiplantae</taxon>
        <taxon>Streptophyta</taxon>
        <taxon>Embryophyta</taxon>
        <taxon>Tracheophyta</taxon>
        <taxon>Spermatophyta</taxon>
        <taxon>Magnoliopsida</taxon>
        <taxon>eudicotyledons</taxon>
        <taxon>Gunneridae</taxon>
        <taxon>Pentapetalae</taxon>
        <taxon>rosids</taxon>
        <taxon>malvids</taxon>
        <taxon>Malvales</taxon>
        <taxon>Malvaceae</taxon>
        <taxon>Grewioideae</taxon>
        <taxon>Apeibeae</taxon>
        <taxon>Corchorus</taxon>
    </lineage>
</organism>
<keyword evidence="2" id="KW-0648">Protein biosynthesis</keyword>
<sequence length="74" mass="7751">MMIITVVEVVFAVARAAEVTAFGGDAGVEAFKTSKVNSVKKSSAAIAKRKAFAFVQVKQRLGLVEINGAIVVLV</sequence>
<keyword evidence="1" id="KW-0732">Signal</keyword>
<protein>
    <submittedName>
        <fullName evidence="2">Elongation factor 1-gamma-like protein</fullName>
    </submittedName>
</protein>
<dbReference type="EMBL" id="AWWV01012120">
    <property type="protein sequence ID" value="OMO68997.1"/>
    <property type="molecule type" value="Genomic_DNA"/>
</dbReference>
<evidence type="ECO:0000256" key="1">
    <source>
        <dbReference type="SAM" id="SignalP"/>
    </source>
</evidence>
<evidence type="ECO:0000313" key="3">
    <source>
        <dbReference type="Proteomes" id="UP000188268"/>
    </source>
</evidence>
<keyword evidence="3" id="KW-1185">Reference proteome</keyword>
<comment type="caution">
    <text evidence="2">The sequence shown here is derived from an EMBL/GenBank/DDBJ whole genome shotgun (WGS) entry which is preliminary data.</text>
</comment>
<dbReference type="Gramene" id="OMO68997">
    <property type="protein sequence ID" value="OMO68997"/>
    <property type="gene ID" value="CCACVL1_19717"/>
</dbReference>
<proteinExistence type="predicted"/>
<feature type="chain" id="PRO_5013272201" evidence="1">
    <location>
        <begin position="17"/>
        <end position="74"/>
    </location>
</feature>
<reference evidence="2 3" key="1">
    <citation type="submission" date="2013-09" db="EMBL/GenBank/DDBJ databases">
        <title>Corchorus capsularis genome sequencing.</title>
        <authorList>
            <person name="Alam M."/>
            <person name="Haque M.S."/>
            <person name="Islam M.S."/>
            <person name="Emdad E.M."/>
            <person name="Islam M.M."/>
            <person name="Ahmed B."/>
            <person name="Halim A."/>
            <person name="Hossen Q.M.M."/>
            <person name="Hossain M.Z."/>
            <person name="Ahmed R."/>
            <person name="Khan M.M."/>
            <person name="Islam R."/>
            <person name="Rashid M.M."/>
            <person name="Khan S.A."/>
            <person name="Rahman M.S."/>
            <person name="Alam M."/>
        </authorList>
    </citation>
    <scope>NUCLEOTIDE SEQUENCE [LARGE SCALE GENOMIC DNA]</scope>
    <source>
        <strain evidence="3">cv. CVL-1</strain>
        <tissue evidence="2">Whole seedling</tissue>
    </source>
</reference>
<feature type="signal peptide" evidence="1">
    <location>
        <begin position="1"/>
        <end position="16"/>
    </location>
</feature>
<dbReference type="Proteomes" id="UP000188268">
    <property type="component" value="Unassembled WGS sequence"/>
</dbReference>